<sequence length="139" mass="14822">MARSNSNQSNGTTPAATASPQDNAQIKDTQSADPVVSGSTADKVTDENQDLNEQQKAGTAQTQPQPDDPEVTPATGAQSQAQKANEAIRPESALHNLKSKQLTRVKFTHPWQRYAPGDRAGFDPKTAAELVKRGIAESL</sequence>
<name>A0ABQ3E8Y5_9GAMM</name>
<accession>A0ABQ3E8Y5</accession>
<evidence type="ECO:0000313" key="3">
    <source>
        <dbReference type="Proteomes" id="UP000646745"/>
    </source>
</evidence>
<proteinExistence type="predicted"/>
<dbReference type="EMBL" id="BMZI01000007">
    <property type="protein sequence ID" value="GHB30506.1"/>
    <property type="molecule type" value="Genomic_DNA"/>
</dbReference>
<feature type="compositionally biased region" description="Polar residues" evidence="1">
    <location>
        <begin position="51"/>
        <end position="65"/>
    </location>
</feature>
<reference evidence="3" key="1">
    <citation type="journal article" date="2019" name="Int. J. Syst. Evol. Microbiol.">
        <title>The Global Catalogue of Microorganisms (GCM) 10K type strain sequencing project: providing services to taxonomists for standard genome sequencing and annotation.</title>
        <authorList>
            <consortium name="The Broad Institute Genomics Platform"/>
            <consortium name="The Broad Institute Genome Sequencing Center for Infectious Disease"/>
            <person name="Wu L."/>
            <person name="Ma J."/>
        </authorList>
    </citation>
    <scope>NUCLEOTIDE SEQUENCE [LARGE SCALE GENOMIC DNA]</scope>
    <source>
        <strain evidence="3">KCTC 32998</strain>
    </source>
</reference>
<evidence type="ECO:0000313" key="2">
    <source>
        <dbReference type="EMBL" id="GHB30506.1"/>
    </source>
</evidence>
<comment type="caution">
    <text evidence="2">The sequence shown here is derived from an EMBL/GenBank/DDBJ whole genome shotgun (WGS) entry which is preliminary data.</text>
</comment>
<keyword evidence="3" id="KW-1185">Reference proteome</keyword>
<evidence type="ECO:0000256" key="1">
    <source>
        <dbReference type="SAM" id="MobiDB-lite"/>
    </source>
</evidence>
<protein>
    <submittedName>
        <fullName evidence="2">Uncharacterized protein</fullName>
    </submittedName>
</protein>
<dbReference type="Proteomes" id="UP000646745">
    <property type="component" value="Unassembled WGS sequence"/>
</dbReference>
<feature type="region of interest" description="Disordered" evidence="1">
    <location>
        <begin position="1"/>
        <end position="101"/>
    </location>
</feature>
<feature type="compositionally biased region" description="Polar residues" evidence="1">
    <location>
        <begin position="1"/>
        <end position="42"/>
    </location>
</feature>
<dbReference type="RefSeq" id="WP_189445690.1">
    <property type="nucleotide sequence ID" value="NZ_BMZI01000007.1"/>
</dbReference>
<gene>
    <name evidence="2" type="ORF">GCM10009038_31620</name>
</gene>
<organism evidence="2 3">
    <name type="scientific">Salinicola rhizosphaerae</name>
    <dbReference type="NCBI Taxonomy" id="1443141"/>
    <lineage>
        <taxon>Bacteria</taxon>
        <taxon>Pseudomonadati</taxon>
        <taxon>Pseudomonadota</taxon>
        <taxon>Gammaproteobacteria</taxon>
        <taxon>Oceanospirillales</taxon>
        <taxon>Halomonadaceae</taxon>
        <taxon>Salinicola</taxon>
    </lineage>
</organism>